<dbReference type="PANTHER" id="PTHR31321:SF57">
    <property type="entry name" value="PECTINESTERASE 53-RELATED"/>
    <property type="match status" value="1"/>
</dbReference>
<evidence type="ECO:0000313" key="8">
    <source>
        <dbReference type="Proteomes" id="UP000190395"/>
    </source>
</evidence>
<keyword evidence="4" id="KW-0732">Signal</keyword>
<dbReference type="STRING" id="225004.SAMN02745152_00417"/>
<dbReference type="Gene3D" id="3.40.50.1110">
    <property type="entry name" value="SGNH hydrolase"/>
    <property type="match status" value="1"/>
</dbReference>
<dbReference type="Proteomes" id="UP000190395">
    <property type="component" value="Unassembled WGS sequence"/>
</dbReference>
<proteinExistence type="inferred from homology"/>
<dbReference type="EMBL" id="FUXC01000002">
    <property type="protein sequence ID" value="SJZ50737.1"/>
    <property type="molecule type" value="Genomic_DNA"/>
</dbReference>
<evidence type="ECO:0000256" key="2">
    <source>
        <dbReference type="ARBA" id="ARBA00022801"/>
    </source>
</evidence>
<dbReference type="SUPFAM" id="SSF51126">
    <property type="entry name" value="Pectin lyase-like"/>
    <property type="match status" value="1"/>
</dbReference>
<dbReference type="InterPro" id="IPR056284">
    <property type="entry name" value="AIR9-like_A9"/>
</dbReference>
<name>A0A1T4L847_9SPIR</name>
<protein>
    <submittedName>
        <fullName evidence="7">Pectin methylesterase</fullName>
    </submittedName>
</protein>
<keyword evidence="2" id="KW-0378">Hydrolase</keyword>
<evidence type="ECO:0000256" key="4">
    <source>
        <dbReference type="SAM" id="SignalP"/>
    </source>
</evidence>
<organism evidence="7 8">
    <name type="scientific">Treponema berlinense</name>
    <dbReference type="NCBI Taxonomy" id="225004"/>
    <lineage>
        <taxon>Bacteria</taxon>
        <taxon>Pseudomonadati</taxon>
        <taxon>Spirochaetota</taxon>
        <taxon>Spirochaetia</taxon>
        <taxon>Spirochaetales</taxon>
        <taxon>Treponemataceae</taxon>
        <taxon>Treponema</taxon>
    </lineage>
</organism>
<dbReference type="Gene3D" id="2.160.20.10">
    <property type="entry name" value="Single-stranded right-handed beta-helix, Pectin lyase-like"/>
    <property type="match status" value="1"/>
</dbReference>
<gene>
    <name evidence="7" type="ORF">SAMN02745152_00417</name>
</gene>
<evidence type="ECO:0000256" key="3">
    <source>
        <dbReference type="ARBA" id="ARBA00023085"/>
    </source>
</evidence>
<feature type="domain" description="Pectinesterase catalytic" evidence="5">
    <location>
        <begin position="632"/>
        <end position="787"/>
    </location>
</feature>
<dbReference type="Pfam" id="PF01095">
    <property type="entry name" value="Pectinesterase"/>
    <property type="match status" value="1"/>
</dbReference>
<dbReference type="RefSeq" id="WP_159443468.1">
    <property type="nucleotide sequence ID" value="NZ_FUXC01000002.1"/>
</dbReference>
<evidence type="ECO:0000256" key="1">
    <source>
        <dbReference type="ARBA" id="ARBA00008891"/>
    </source>
</evidence>
<dbReference type="InterPro" id="IPR012334">
    <property type="entry name" value="Pectin_lyas_fold"/>
</dbReference>
<dbReference type="SUPFAM" id="SSF52266">
    <property type="entry name" value="SGNH hydrolase"/>
    <property type="match status" value="1"/>
</dbReference>
<feature type="chain" id="PRO_5013159947" evidence="4">
    <location>
        <begin position="23"/>
        <end position="1271"/>
    </location>
</feature>
<dbReference type="OrthoDB" id="9804686at2"/>
<dbReference type="InterPro" id="IPR011050">
    <property type="entry name" value="Pectin_lyase_fold/virulence"/>
</dbReference>
<dbReference type="GO" id="GO:0009279">
    <property type="term" value="C:cell outer membrane"/>
    <property type="evidence" value="ECO:0007669"/>
    <property type="project" value="TreeGrafter"/>
</dbReference>
<keyword evidence="8" id="KW-1185">Reference proteome</keyword>
<evidence type="ECO:0000259" key="5">
    <source>
        <dbReference type="Pfam" id="PF01095"/>
    </source>
</evidence>
<dbReference type="PANTHER" id="PTHR31321">
    <property type="entry name" value="ACYL-COA THIOESTER HYDROLASE YBHC-RELATED"/>
    <property type="match status" value="1"/>
</dbReference>
<keyword evidence="3" id="KW-0063">Aspartyl esterase</keyword>
<dbReference type="InterPro" id="IPR036514">
    <property type="entry name" value="SGNH_hydro_sf"/>
</dbReference>
<dbReference type="AlphaFoldDB" id="A0A1T4L847"/>
<dbReference type="GO" id="GO:0042545">
    <property type="term" value="P:cell wall modification"/>
    <property type="evidence" value="ECO:0007669"/>
    <property type="project" value="InterPro"/>
</dbReference>
<evidence type="ECO:0000313" key="7">
    <source>
        <dbReference type="EMBL" id="SJZ50737.1"/>
    </source>
</evidence>
<dbReference type="InterPro" id="IPR000070">
    <property type="entry name" value="Pectinesterase_cat"/>
</dbReference>
<feature type="signal peptide" evidence="4">
    <location>
        <begin position="1"/>
        <end position="22"/>
    </location>
</feature>
<comment type="similarity">
    <text evidence="1">Belongs to the pectinesterase family.</text>
</comment>
<dbReference type="GO" id="GO:0030599">
    <property type="term" value="F:pectinesterase activity"/>
    <property type="evidence" value="ECO:0007669"/>
    <property type="project" value="InterPro"/>
</dbReference>
<dbReference type="Pfam" id="PF23197">
    <property type="entry name" value="IG_AIR9"/>
    <property type="match status" value="1"/>
</dbReference>
<dbReference type="GeneID" id="303366687"/>
<sequence>MKKCFRIAATVLAFFAAVSVSAQTRKVDVWDFGGVEEKNAVNHIKISDLDNLSGLAADGKFEAGEYTFGDLTLKTDKNDRAYYNGSKNYGTQGYSSFEFSDGYISDGIYYCNGKGGEARRYLLLKNVKAGDIVTFYGRASNGSEDKIHFASVNESGEKNGIQDESAWLNGESRRWSYIAVSDGSYKVYCEATSAKPVYYRITRTPGVNVNGSIKGLPSKGELKFVVSETKQQLPAKISGGSYTTRLPAGFTFTAVLEGVKGFGISADTKQISISQDAQASLKKDLAASEMKTYIVDGKISGFAKDFSSSSAKLVMTPPANSLYLPIEIEIQNTNGEFSFKGELEPAVQYAVSLEGANDYTVAKDTVFEGTAAFTKDIQVELKPVYDVNGKFIGDTSIMPSSISFKNLEDGYTYTGAAANGIYGTKLRDGNYEVLCETEKTSTMNHISVSGSNVTKDILMSAKDKTVNQIPLKKDIYVGGKKQDYSSVKQAVKAAHAMAPKSEADRITIHIAPGIYRDQVIIDTPYITLKNDTPAQEVKLTWYYGIGYNYYSADLNGYYDEERAYDKFEKKSVAKWGVATYVKKDAKFFRAEGITFETSFNKYVTAEELKDGVEPDGTTIAFVRKLNSDVQSKAATERAAAICTEADQAEFVNCKFLGSQDTLYTGADSRQYYKNCYIEGNTDFIFGDGDVVFENCQIVWAGYSDSKNSGYLTAARNAKEKGYLFYNCVINADQNNMQSPGYFGRPWGPKASVAFVNTIFAYEGIINPQGWTSMSGNNPKNANFFEYNSMWDNAGVDVSHRDGGKIITDAGAYSPSNYFIGWTPVSYSAPKSSDVKIKKASFTTDDDINTPYPGHTITLHYEFNGSGEDCSLIQWFRTKDKKDTLIKQSTGFADKTYLISKADSGFNLKAVITPMNRSGKAGKTVTVELDKKVNEGYAIPSKATAVRPRAEGKVNVFLASDSTCKDYSALGMWNNGQTRNEGAWGEFLQCFFNGAVEVQNYANGGRSSRNFINEGSLEKIRQQIGKGDYLFIQFGHNDCSNGAGYLEDRYVPLGEPNKKGIYPINEGKKVRTPDSYFEKYGNSFYSYDCGGTYKWYLMQYVNVALEAGATPVLVTPVSRMYFDGKGRITPHHDSKDTSTKTQITRNNAYVEAVRQLAKEKKILLIDGFEITKNLYEKAYSDCGNKIEAKELMFAGDSTHNNKLGGFVIAGEFAKEIKKVIPELAPSIIHPKNAMGENSDGKIMFTVDQDGKMESYDKYWTRYEQSVMDSLGK</sequence>
<evidence type="ECO:0000259" key="6">
    <source>
        <dbReference type="Pfam" id="PF23197"/>
    </source>
</evidence>
<accession>A0A1T4L847</accession>
<feature type="domain" description="AIR9-like A9" evidence="6">
    <location>
        <begin position="849"/>
        <end position="926"/>
    </location>
</feature>
<reference evidence="7 8" key="1">
    <citation type="submission" date="2017-02" db="EMBL/GenBank/DDBJ databases">
        <authorList>
            <person name="Peterson S.W."/>
        </authorList>
    </citation>
    <scope>NUCLEOTIDE SEQUENCE [LARGE SCALE GENOMIC DNA]</scope>
    <source>
        <strain evidence="7 8">ATCC BAA-909</strain>
    </source>
</reference>